<sequence>MTLAELIESFRIDADDMPSSMGGGDGDLLFKDEDLARWFGEAEEEAAIRKRLLFDDYTLAIVSIDVIANQSSYPLDSRMFEVTKARLLNADTGRFVEDLYITDRDELDAIDPCWRDERRCPERFIQDDTRIVLPGIVDRAYTLRLEGYRTPLVPITADSDPESTTPEIARVHHRFLVHWVLHRAYSKPDSEVYNPQKSAIALAAFEQYFGLRPDADLRKDQRANRPHHNKAW</sequence>
<dbReference type="InterPro" id="IPR056209">
    <property type="entry name" value="SU10_adaptor"/>
</dbReference>
<name>A0A3S0ZAP8_9BURK</name>
<dbReference type="OrthoDB" id="6880023at2"/>
<evidence type="ECO:0000313" key="2">
    <source>
        <dbReference type="Proteomes" id="UP000281118"/>
    </source>
</evidence>
<organism evidence="1 2">
    <name type="scientific">Variovorax guangxiensis</name>
    <dbReference type="NCBI Taxonomy" id="1775474"/>
    <lineage>
        <taxon>Bacteria</taxon>
        <taxon>Pseudomonadati</taxon>
        <taxon>Pseudomonadota</taxon>
        <taxon>Betaproteobacteria</taxon>
        <taxon>Burkholderiales</taxon>
        <taxon>Comamonadaceae</taxon>
        <taxon>Variovorax</taxon>
    </lineage>
</organism>
<protein>
    <submittedName>
        <fullName evidence="1">Uncharacterized protein</fullName>
    </submittedName>
</protein>
<dbReference type="Proteomes" id="UP000281118">
    <property type="component" value="Unassembled WGS sequence"/>
</dbReference>
<gene>
    <name evidence="1" type="ORF">EJP67_16615</name>
</gene>
<accession>A0A3S0ZAP8</accession>
<dbReference type="Pfam" id="PF24175">
    <property type="entry name" value="SU10_adaptor"/>
    <property type="match status" value="1"/>
</dbReference>
<proteinExistence type="predicted"/>
<reference evidence="1 2" key="1">
    <citation type="submission" date="2018-12" db="EMBL/GenBank/DDBJ databases">
        <title>The genome sequences of Variovorax guangxiensis DSM 27352.</title>
        <authorList>
            <person name="Gao J."/>
            <person name="Sun J."/>
        </authorList>
    </citation>
    <scope>NUCLEOTIDE SEQUENCE [LARGE SCALE GENOMIC DNA]</scope>
    <source>
        <strain evidence="1 2">DSM 27352</strain>
    </source>
</reference>
<dbReference type="RefSeq" id="WP_126022821.1">
    <property type="nucleotide sequence ID" value="NZ_RXFT01000006.1"/>
</dbReference>
<evidence type="ECO:0000313" key="1">
    <source>
        <dbReference type="EMBL" id="RUR68686.1"/>
    </source>
</evidence>
<comment type="caution">
    <text evidence="1">The sequence shown here is derived from an EMBL/GenBank/DDBJ whole genome shotgun (WGS) entry which is preliminary data.</text>
</comment>
<dbReference type="AlphaFoldDB" id="A0A3S0ZAP8"/>
<dbReference type="EMBL" id="RXFT01000006">
    <property type="protein sequence ID" value="RUR68686.1"/>
    <property type="molecule type" value="Genomic_DNA"/>
</dbReference>